<feature type="coiled-coil region" evidence="1">
    <location>
        <begin position="56"/>
        <end position="83"/>
    </location>
</feature>
<dbReference type="GO" id="GO:0006313">
    <property type="term" value="P:DNA transposition"/>
    <property type="evidence" value="ECO:0007669"/>
    <property type="project" value="InterPro"/>
</dbReference>
<evidence type="ECO:0008006" key="4">
    <source>
        <dbReference type="Google" id="ProtNLM"/>
    </source>
</evidence>
<dbReference type="Pfam" id="PF01527">
    <property type="entry name" value="HTH_Tnp_1"/>
    <property type="match status" value="1"/>
</dbReference>
<keyword evidence="3" id="KW-1185">Reference proteome</keyword>
<dbReference type="EMBL" id="CP032485">
    <property type="protein sequence ID" value="QDH25541.1"/>
    <property type="molecule type" value="Genomic_DNA"/>
</dbReference>
<dbReference type="GO" id="GO:0004803">
    <property type="term" value="F:transposase activity"/>
    <property type="evidence" value="ECO:0007669"/>
    <property type="project" value="InterPro"/>
</dbReference>
<keyword evidence="1" id="KW-0175">Coiled coil</keyword>
<dbReference type="Gene3D" id="1.10.10.60">
    <property type="entry name" value="Homeodomain-like"/>
    <property type="match status" value="1"/>
</dbReference>
<dbReference type="InterPro" id="IPR009057">
    <property type="entry name" value="Homeodomain-like_sf"/>
</dbReference>
<dbReference type="AlphaFoldDB" id="A0A4Y6VAE5"/>
<dbReference type="GO" id="GO:0003677">
    <property type="term" value="F:DNA binding"/>
    <property type="evidence" value="ECO:0007669"/>
    <property type="project" value="InterPro"/>
</dbReference>
<accession>A0A4Y6VAE5</accession>
<gene>
    <name evidence="2" type="ORF">D5366_10320</name>
</gene>
<dbReference type="SUPFAM" id="SSF46689">
    <property type="entry name" value="Homeodomain-like"/>
    <property type="match status" value="1"/>
</dbReference>
<dbReference type="InterPro" id="IPR002514">
    <property type="entry name" value="Transposase_8"/>
</dbReference>
<evidence type="ECO:0000313" key="3">
    <source>
        <dbReference type="Proteomes" id="UP000317214"/>
    </source>
</evidence>
<reference evidence="2 3" key="1">
    <citation type="submission" date="2018-09" db="EMBL/GenBank/DDBJ databases">
        <title>The complete genome sequence of Neokomagataea tanensis NBRC 106556(T).</title>
        <authorList>
            <person name="Chua K.-O."/>
            <person name="See-Too W.-S."/>
            <person name="Hong K.-W."/>
            <person name="Yin W.-F."/>
            <person name="Chan K.-G."/>
        </authorList>
    </citation>
    <scope>NUCLEOTIDE SEQUENCE [LARGE SCALE GENOMIC DNA]</scope>
    <source>
        <strain evidence="3">AH13 \ NBRC 106556</strain>
    </source>
</reference>
<evidence type="ECO:0000256" key="1">
    <source>
        <dbReference type="SAM" id="Coils"/>
    </source>
</evidence>
<name>A0A4Y6VAE5_9PROT</name>
<proteinExistence type="predicted"/>
<sequence>MAVKQTEEFRREPVRIALTSGLPRGRVASDLDVGQSTLSHWISQYRPTDDISLDAQTDLAFENERLRRENRFLREEREILKKATQFFASRETRGFLSFVSIVRDGPSTVSAGF</sequence>
<dbReference type="KEGG" id="ntn:D5366_10320"/>
<organism evidence="2 3">
    <name type="scientific">Neokomagataea tanensis</name>
    <dbReference type="NCBI Taxonomy" id="661191"/>
    <lineage>
        <taxon>Bacteria</taxon>
        <taxon>Pseudomonadati</taxon>
        <taxon>Pseudomonadota</taxon>
        <taxon>Alphaproteobacteria</taxon>
        <taxon>Acetobacterales</taxon>
        <taxon>Acetobacteraceae</taxon>
        <taxon>Neokomagataea</taxon>
    </lineage>
</organism>
<dbReference type="OrthoDB" id="9803878at2"/>
<dbReference type="Proteomes" id="UP000317214">
    <property type="component" value="Chromosome"/>
</dbReference>
<protein>
    <recommendedName>
        <fullName evidence="4">Transposase</fullName>
    </recommendedName>
</protein>
<evidence type="ECO:0000313" key="2">
    <source>
        <dbReference type="EMBL" id="QDH25541.1"/>
    </source>
</evidence>
<dbReference type="RefSeq" id="WP_141493545.1">
    <property type="nucleotide sequence ID" value="NZ_CP032485.1"/>
</dbReference>